<dbReference type="Proteomes" id="UP001165960">
    <property type="component" value="Unassembled WGS sequence"/>
</dbReference>
<keyword evidence="2" id="KW-1185">Reference proteome</keyword>
<sequence length="480" mass="53477">MNDKDVSAMMNREEFESLIGDQLDRLAKPLGDVLSEVGWTSDQIFSVEVVGGSSRIPAIKEKIVSLLSKELSFTLNQDEAVARGCALQCAILSPIFKVRDFSVTDIQNFPVKFTWTPTSETSAGSEVDVFAPKNPIPSTKILTFYRKEPFEFQACYSNPKKLPTGTNPTIGTFYVKDVTSIPEGELSTVKVKARLDLHGIVTVESAHIAEEIITEEEVPNPDKPEETIKKTKKMIKRHELPVVGATSSLVSAALDKFKEAENDMYSSDKLVLDTEHAKNALEEYVYEMRSKLSGAYVDYIDASIKDDYVKTLNDTENWLYEDGEDATKSVYIAKLEELSQVGSPVIHRFREASERPYATEQLKQALANVSSLLSSVDDKYEHIAEEDRQKVSAKHTEVQNWLDSELAAIEALPKHETPSLKVAQLKSKQNEITSFAASIFNKPKPKPVVTETPKATEEESKPETEGEADPKPSESQMDID</sequence>
<proteinExistence type="predicted"/>
<reference evidence="1" key="1">
    <citation type="submission" date="2022-04" db="EMBL/GenBank/DDBJ databases">
        <title>Genome of the entomopathogenic fungus Entomophthora muscae.</title>
        <authorList>
            <person name="Elya C."/>
            <person name="Lovett B.R."/>
            <person name="Lee E."/>
            <person name="Macias A.M."/>
            <person name="Hajek A.E."/>
            <person name="De Bivort B.L."/>
            <person name="Kasson M.T."/>
            <person name="De Fine Licht H.H."/>
            <person name="Stajich J.E."/>
        </authorList>
    </citation>
    <scope>NUCLEOTIDE SEQUENCE</scope>
    <source>
        <strain evidence="1">Berkeley</strain>
    </source>
</reference>
<evidence type="ECO:0000313" key="2">
    <source>
        <dbReference type="Proteomes" id="UP001165960"/>
    </source>
</evidence>
<comment type="caution">
    <text evidence="1">The sequence shown here is derived from an EMBL/GenBank/DDBJ whole genome shotgun (WGS) entry which is preliminary data.</text>
</comment>
<protein>
    <submittedName>
        <fullName evidence="1">Adenyl-nucleotide exchange factor sse1</fullName>
    </submittedName>
</protein>
<accession>A0ACC2SYJ2</accession>
<name>A0ACC2SYJ2_9FUNG</name>
<dbReference type="EMBL" id="QTSX02004092">
    <property type="protein sequence ID" value="KAJ9067459.1"/>
    <property type="molecule type" value="Genomic_DNA"/>
</dbReference>
<gene>
    <name evidence="1" type="primary">SSE1_3</name>
    <name evidence="1" type="ORF">DSO57_1038869</name>
</gene>
<organism evidence="1 2">
    <name type="scientific">Entomophthora muscae</name>
    <dbReference type="NCBI Taxonomy" id="34485"/>
    <lineage>
        <taxon>Eukaryota</taxon>
        <taxon>Fungi</taxon>
        <taxon>Fungi incertae sedis</taxon>
        <taxon>Zoopagomycota</taxon>
        <taxon>Entomophthoromycotina</taxon>
        <taxon>Entomophthoromycetes</taxon>
        <taxon>Entomophthorales</taxon>
        <taxon>Entomophthoraceae</taxon>
        <taxon>Entomophthora</taxon>
    </lineage>
</organism>
<evidence type="ECO:0000313" key="1">
    <source>
        <dbReference type="EMBL" id="KAJ9067459.1"/>
    </source>
</evidence>